<name>A0A8B6F5G3_MYTGA</name>
<dbReference type="SMART" id="SM00409">
    <property type="entry name" value="IG"/>
    <property type="match status" value="1"/>
</dbReference>
<dbReference type="Pfam" id="PF07686">
    <property type="entry name" value="V-set"/>
    <property type="match status" value="1"/>
</dbReference>
<feature type="domain" description="Ig-like" evidence="2">
    <location>
        <begin position="16"/>
        <end position="107"/>
    </location>
</feature>
<evidence type="ECO:0000256" key="1">
    <source>
        <dbReference type="SAM" id="Phobius"/>
    </source>
</evidence>
<keyword evidence="4" id="KW-1185">Reference proteome</keyword>
<evidence type="ECO:0000259" key="2">
    <source>
        <dbReference type="PROSITE" id="PS50835"/>
    </source>
</evidence>
<dbReference type="InterPro" id="IPR013106">
    <property type="entry name" value="Ig_V-set"/>
</dbReference>
<evidence type="ECO:0000313" key="3">
    <source>
        <dbReference type="EMBL" id="VDI44453.1"/>
    </source>
</evidence>
<dbReference type="InterPro" id="IPR007110">
    <property type="entry name" value="Ig-like_dom"/>
</dbReference>
<dbReference type="InterPro" id="IPR013783">
    <property type="entry name" value="Ig-like_fold"/>
</dbReference>
<gene>
    <name evidence="3" type="ORF">MGAL_10B011645</name>
</gene>
<dbReference type="InterPro" id="IPR036179">
    <property type="entry name" value="Ig-like_dom_sf"/>
</dbReference>
<dbReference type="OrthoDB" id="10055806at2759"/>
<dbReference type="AlphaFoldDB" id="A0A8B6F5G3"/>
<keyword evidence="1" id="KW-0812">Transmembrane</keyword>
<dbReference type="PROSITE" id="PS50835">
    <property type="entry name" value="IG_LIKE"/>
    <property type="match status" value="1"/>
</dbReference>
<comment type="caution">
    <text evidence="3">The sequence shown here is derived from an EMBL/GenBank/DDBJ whole genome shotgun (WGS) entry which is preliminary data.</text>
</comment>
<protein>
    <recommendedName>
        <fullName evidence="2">Ig-like domain-containing protein</fullName>
    </recommendedName>
</protein>
<evidence type="ECO:0000313" key="4">
    <source>
        <dbReference type="Proteomes" id="UP000596742"/>
    </source>
</evidence>
<organism evidence="3 4">
    <name type="scientific">Mytilus galloprovincialis</name>
    <name type="common">Mediterranean mussel</name>
    <dbReference type="NCBI Taxonomy" id="29158"/>
    <lineage>
        <taxon>Eukaryota</taxon>
        <taxon>Metazoa</taxon>
        <taxon>Spiralia</taxon>
        <taxon>Lophotrochozoa</taxon>
        <taxon>Mollusca</taxon>
        <taxon>Bivalvia</taxon>
        <taxon>Autobranchia</taxon>
        <taxon>Pteriomorphia</taxon>
        <taxon>Mytilida</taxon>
        <taxon>Mytiloidea</taxon>
        <taxon>Mytilidae</taxon>
        <taxon>Mytilinae</taxon>
        <taxon>Mytilus</taxon>
    </lineage>
</organism>
<feature type="transmembrane region" description="Helical" evidence="1">
    <location>
        <begin position="116"/>
        <end position="138"/>
    </location>
</feature>
<dbReference type="Gene3D" id="2.60.40.10">
    <property type="entry name" value="Immunoglobulins"/>
    <property type="match status" value="1"/>
</dbReference>
<keyword evidence="1" id="KW-1133">Transmembrane helix</keyword>
<accession>A0A8B6F5G3</accession>
<proteinExistence type="predicted"/>
<reference evidence="3" key="1">
    <citation type="submission" date="2018-11" db="EMBL/GenBank/DDBJ databases">
        <authorList>
            <person name="Alioto T."/>
            <person name="Alioto T."/>
        </authorList>
    </citation>
    <scope>NUCLEOTIDE SEQUENCE</scope>
</reference>
<keyword evidence="1" id="KW-0472">Membrane</keyword>
<dbReference type="InterPro" id="IPR003599">
    <property type="entry name" value="Ig_sub"/>
</dbReference>
<dbReference type="Proteomes" id="UP000596742">
    <property type="component" value="Unassembled WGS sequence"/>
</dbReference>
<sequence length="278" mass="31257">MTGYNFDGTVTHASIGETKTLKCPLLSNLPSNVQWNHIDSKTVISDGLDINPKITNKTEYTKFEIIGNHSIGEYNLKISNIEIDDRGVYRCDSEINGRPESRFVNLTINRFSINTWIIIFIFAIFGIVILPVVFAGALKTIRSYSNESDDNINSERTETGPLYGTEATNPHAAALPNIVSRLHVHPLATERYFAHTSTSNVENVLCSLQQHSTIPYTFDVDKNLTNENDADHNSDISSTHSLETSLNRVYEAPYVNHYQPLSISFDRVPHVYDECCVE</sequence>
<dbReference type="SUPFAM" id="SSF48726">
    <property type="entry name" value="Immunoglobulin"/>
    <property type="match status" value="1"/>
</dbReference>
<dbReference type="EMBL" id="UYJE01006260">
    <property type="protein sequence ID" value="VDI44453.1"/>
    <property type="molecule type" value="Genomic_DNA"/>
</dbReference>